<evidence type="ECO:0000313" key="1">
    <source>
        <dbReference type="EMBL" id="CBX98866.1"/>
    </source>
</evidence>
<gene>
    <name evidence="1" type="ORF">LEMA_P081050.1</name>
</gene>
<dbReference type="VEuPathDB" id="FungiDB:LEMA_P081050.1"/>
<reference evidence="2" key="1">
    <citation type="journal article" date="2011" name="Nat. Commun.">
        <title>Effector diversification within compartments of the Leptosphaeria maculans genome affected by Repeat-Induced Point mutations.</title>
        <authorList>
            <person name="Rouxel T."/>
            <person name="Grandaubert J."/>
            <person name="Hane J.K."/>
            <person name="Hoede C."/>
            <person name="van de Wouw A.P."/>
            <person name="Couloux A."/>
            <person name="Dominguez V."/>
            <person name="Anthouard V."/>
            <person name="Bally P."/>
            <person name="Bourras S."/>
            <person name="Cozijnsen A.J."/>
            <person name="Ciuffetti L.M."/>
            <person name="Degrave A."/>
            <person name="Dilmaghani A."/>
            <person name="Duret L."/>
            <person name="Fudal I."/>
            <person name="Goodwin S.B."/>
            <person name="Gout L."/>
            <person name="Glaser N."/>
            <person name="Linglin J."/>
            <person name="Kema G.H.J."/>
            <person name="Lapalu N."/>
            <person name="Lawrence C.B."/>
            <person name="May K."/>
            <person name="Meyer M."/>
            <person name="Ollivier B."/>
            <person name="Poulain J."/>
            <person name="Schoch C.L."/>
            <person name="Simon A."/>
            <person name="Spatafora J.W."/>
            <person name="Stachowiak A."/>
            <person name="Turgeon B.G."/>
            <person name="Tyler B.M."/>
            <person name="Vincent D."/>
            <person name="Weissenbach J."/>
            <person name="Amselem J."/>
            <person name="Quesneville H."/>
            <person name="Oliver R.P."/>
            <person name="Wincker P."/>
            <person name="Balesdent M.-H."/>
            <person name="Howlett B.J."/>
        </authorList>
    </citation>
    <scope>NUCLEOTIDE SEQUENCE [LARGE SCALE GENOMIC DNA]</scope>
    <source>
        <strain evidence="2">JN3 / isolate v23.1.3 / race Av1-4-5-6-7-8</strain>
    </source>
</reference>
<dbReference type="InParanoid" id="E5A5G8"/>
<evidence type="ECO:0000313" key="2">
    <source>
        <dbReference type="Proteomes" id="UP000002668"/>
    </source>
</evidence>
<proteinExistence type="predicted"/>
<sequence>MKNVDLKRVRTSVLLAEKVQKGKQHGESAHINTEISNIENTQFATNIRLHTLKNRPCLSTEKTDIWGIGNVTANLVCNTIFEREPLREDKFLLWDRRTQPNSIKYLRELLEMARSSVLPERALVHYEIITTGCGTEI</sequence>
<dbReference type="EMBL" id="FP929134">
    <property type="protein sequence ID" value="CBX98866.1"/>
    <property type="molecule type" value="Genomic_DNA"/>
</dbReference>
<organism evidence="2">
    <name type="scientific">Leptosphaeria maculans (strain JN3 / isolate v23.1.3 / race Av1-4-5-6-7-8)</name>
    <name type="common">Blackleg fungus</name>
    <name type="synonym">Phoma lingam</name>
    <dbReference type="NCBI Taxonomy" id="985895"/>
    <lineage>
        <taxon>Eukaryota</taxon>
        <taxon>Fungi</taxon>
        <taxon>Dikarya</taxon>
        <taxon>Ascomycota</taxon>
        <taxon>Pezizomycotina</taxon>
        <taxon>Dothideomycetes</taxon>
        <taxon>Pleosporomycetidae</taxon>
        <taxon>Pleosporales</taxon>
        <taxon>Pleosporineae</taxon>
        <taxon>Leptosphaeriaceae</taxon>
        <taxon>Plenodomus</taxon>
        <taxon>Plenodomus lingam/Leptosphaeria maculans species complex</taxon>
    </lineage>
</organism>
<keyword evidence="2" id="KW-1185">Reference proteome</keyword>
<name>E5A5G8_LEPMJ</name>
<protein>
    <submittedName>
        <fullName evidence="1">Predicted protein</fullName>
    </submittedName>
</protein>
<dbReference type="HOGENOM" id="CLU_1865470_0_0_1"/>
<dbReference type="AlphaFoldDB" id="E5A5G8"/>
<dbReference type="Proteomes" id="UP000002668">
    <property type="component" value="Genome"/>
</dbReference>
<accession>E5A5G8</accession>